<evidence type="ECO:0000313" key="2">
    <source>
        <dbReference type="EMBL" id="GAA4795822.1"/>
    </source>
</evidence>
<feature type="transmembrane region" description="Helical" evidence="1">
    <location>
        <begin position="73"/>
        <end position="95"/>
    </location>
</feature>
<dbReference type="PANTHER" id="PTHR38441:SF1">
    <property type="entry name" value="MEMBRANE PROTEIN"/>
    <property type="match status" value="1"/>
</dbReference>
<keyword evidence="1" id="KW-0472">Membrane</keyword>
<sequence>MSHTSPEPIKLPVDADHVDFAAAQRGEDFVKLRKTHRSFVMPMTVAFLVWYLAYVVLAVYAPGLMGIQVVGNINLGILLGLLQFVTTFGITALYVSFANRKLDPLALKLRTDIEDGQYAHGKTN</sequence>
<keyword evidence="1" id="KW-0812">Transmembrane</keyword>
<name>A0ABP9BHT9_9MICC</name>
<keyword evidence="3" id="KW-1185">Reference proteome</keyword>
<dbReference type="InterPro" id="IPR007436">
    <property type="entry name" value="DUF485"/>
</dbReference>
<reference evidence="3" key="1">
    <citation type="journal article" date="2019" name="Int. J. Syst. Evol. Microbiol.">
        <title>The Global Catalogue of Microorganisms (GCM) 10K type strain sequencing project: providing services to taxonomists for standard genome sequencing and annotation.</title>
        <authorList>
            <consortium name="The Broad Institute Genomics Platform"/>
            <consortium name="The Broad Institute Genome Sequencing Center for Infectious Disease"/>
            <person name="Wu L."/>
            <person name="Ma J."/>
        </authorList>
    </citation>
    <scope>NUCLEOTIDE SEQUENCE [LARGE SCALE GENOMIC DNA]</scope>
    <source>
        <strain evidence="3">JCM 18541</strain>
    </source>
</reference>
<evidence type="ECO:0000256" key="1">
    <source>
        <dbReference type="SAM" id="Phobius"/>
    </source>
</evidence>
<organism evidence="2 3">
    <name type="scientific">Rothia endophytica</name>
    <dbReference type="NCBI Taxonomy" id="1324766"/>
    <lineage>
        <taxon>Bacteria</taxon>
        <taxon>Bacillati</taxon>
        <taxon>Actinomycetota</taxon>
        <taxon>Actinomycetes</taxon>
        <taxon>Micrococcales</taxon>
        <taxon>Micrococcaceae</taxon>
        <taxon>Rothia</taxon>
    </lineage>
</organism>
<dbReference type="PANTHER" id="PTHR38441">
    <property type="entry name" value="INTEGRAL MEMBRANE PROTEIN-RELATED"/>
    <property type="match status" value="1"/>
</dbReference>
<proteinExistence type="predicted"/>
<dbReference type="Pfam" id="PF04341">
    <property type="entry name" value="DUF485"/>
    <property type="match status" value="1"/>
</dbReference>
<dbReference type="Proteomes" id="UP001500187">
    <property type="component" value="Unassembled WGS sequence"/>
</dbReference>
<feature type="transmembrane region" description="Helical" evidence="1">
    <location>
        <begin position="39"/>
        <end position="61"/>
    </location>
</feature>
<gene>
    <name evidence="2" type="ORF">GCM10023352_13880</name>
</gene>
<accession>A0ABP9BHT9</accession>
<protein>
    <submittedName>
        <fullName evidence="2">DUF485 domain-containing protein</fullName>
    </submittedName>
</protein>
<keyword evidence="1" id="KW-1133">Transmembrane helix</keyword>
<comment type="caution">
    <text evidence="2">The sequence shown here is derived from an EMBL/GenBank/DDBJ whole genome shotgun (WGS) entry which is preliminary data.</text>
</comment>
<dbReference type="EMBL" id="BAABKP010000002">
    <property type="protein sequence ID" value="GAA4795822.1"/>
    <property type="molecule type" value="Genomic_DNA"/>
</dbReference>
<dbReference type="RefSeq" id="WP_251380780.1">
    <property type="nucleotide sequence ID" value="NZ_BAABKP010000002.1"/>
</dbReference>
<evidence type="ECO:0000313" key="3">
    <source>
        <dbReference type="Proteomes" id="UP001500187"/>
    </source>
</evidence>